<reference evidence="3" key="1">
    <citation type="submission" date="2023-10" db="EMBL/GenBank/DDBJ databases">
        <title>Screening of Alkalihalophilus pseudofirmusBZ-TG-HK211 and Its Alleviation of Salt Stress on Rapeseed Growth.</title>
        <authorList>
            <person name="Zhao B."/>
            <person name="Guo T."/>
        </authorList>
    </citation>
    <scope>NUCLEOTIDE SEQUENCE</scope>
    <source>
        <strain evidence="3">BZ-TG-HK211</strain>
    </source>
</reference>
<proteinExistence type="predicted"/>
<dbReference type="InterPro" id="IPR043726">
    <property type="entry name" value="LiaI-LiaF-like_TM1"/>
</dbReference>
<keyword evidence="1" id="KW-1133">Transmembrane helix</keyword>
<protein>
    <submittedName>
        <fullName evidence="3">DUF5668 domain-containing protein</fullName>
    </submittedName>
</protein>
<keyword evidence="1" id="KW-0472">Membrane</keyword>
<dbReference type="EMBL" id="JAWJAY010000002">
    <property type="protein sequence ID" value="MDV2885827.1"/>
    <property type="molecule type" value="Genomic_DNA"/>
</dbReference>
<feature type="transmembrane region" description="Helical" evidence="1">
    <location>
        <begin position="65"/>
        <end position="85"/>
    </location>
</feature>
<sequence>MKQQRIVKPKRIFPGVLLIGLGLYFLVNQYQFPYKEQLASWPSILVIIGVAFLLQATLGKETHSLFPGLLLTGLGVHFHGLALLPSWPDHWGMYTLIVGISFLIVYIRTKKEGLIPGLLLTVIAIIGFMSFNPLEAIESTTQSTIGSIPTILLDLWPFVLIILGVVFILKRK</sequence>
<keyword evidence="1" id="KW-0812">Transmembrane</keyword>
<organism evidence="3 4">
    <name type="scientific">Alkalihalophilus pseudofirmus</name>
    <name type="common">Bacillus pseudofirmus</name>
    <dbReference type="NCBI Taxonomy" id="79885"/>
    <lineage>
        <taxon>Bacteria</taxon>
        <taxon>Bacillati</taxon>
        <taxon>Bacillota</taxon>
        <taxon>Bacilli</taxon>
        <taxon>Bacillales</taxon>
        <taxon>Bacillaceae</taxon>
        <taxon>Alkalihalophilus</taxon>
    </lineage>
</organism>
<feature type="transmembrane region" description="Helical" evidence="1">
    <location>
        <begin position="114"/>
        <end position="131"/>
    </location>
</feature>
<feature type="domain" description="LiaI-LiaF-like transmembrane region" evidence="2">
    <location>
        <begin position="12"/>
        <end position="53"/>
    </location>
</feature>
<name>A0AAJ2U372_ALKPS</name>
<evidence type="ECO:0000313" key="3">
    <source>
        <dbReference type="EMBL" id="MDV2885827.1"/>
    </source>
</evidence>
<feature type="transmembrane region" description="Helical" evidence="1">
    <location>
        <begin position="91"/>
        <end position="107"/>
    </location>
</feature>
<accession>A0AAJ2U372</accession>
<dbReference type="Pfam" id="PF18917">
    <property type="entry name" value="LiaI-LiaF-like_TM1"/>
    <property type="match status" value="1"/>
</dbReference>
<evidence type="ECO:0000259" key="2">
    <source>
        <dbReference type="Pfam" id="PF18917"/>
    </source>
</evidence>
<comment type="caution">
    <text evidence="3">The sequence shown here is derived from an EMBL/GenBank/DDBJ whole genome shotgun (WGS) entry which is preliminary data.</text>
</comment>
<feature type="transmembrane region" description="Helical" evidence="1">
    <location>
        <begin position="12"/>
        <end position="32"/>
    </location>
</feature>
<evidence type="ECO:0000256" key="1">
    <source>
        <dbReference type="SAM" id="Phobius"/>
    </source>
</evidence>
<dbReference type="AlphaFoldDB" id="A0AAJ2U372"/>
<feature type="transmembrane region" description="Helical" evidence="1">
    <location>
        <begin position="151"/>
        <end position="169"/>
    </location>
</feature>
<feature type="transmembrane region" description="Helical" evidence="1">
    <location>
        <begin position="38"/>
        <end position="58"/>
    </location>
</feature>
<dbReference type="Proteomes" id="UP001285636">
    <property type="component" value="Unassembled WGS sequence"/>
</dbReference>
<gene>
    <name evidence="3" type="ORF">RYX45_11610</name>
</gene>
<dbReference type="RefSeq" id="WP_289234914.1">
    <property type="nucleotide sequence ID" value="NZ_CP117835.1"/>
</dbReference>
<evidence type="ECO:0000313" key="4">
    <source>
        <dbReference type="Proteomes" id="UP001285636"/>
    </source>
</evidence>